<evidence type="ECO:0000259" key="4">
    <source>
        <dbReference type="PROSITE" id="PS50871"/>
    </source>
</evidence>
<dbReference type="Gene3D" id="2.60.120.40">
    <property type="match status" value="1"/>
</dbReference>
<dbReference type="Proteomes" id="UP000314980">
    <property type="component" value="Unassembled WGS sequence"/>
</dbReference>
<dbReference type="SMART" id="SM00110">
    <property type="entry name" value="C1Q"/>
    <property type="match status" value="1"/>
</dbReference>
<keyword evidence="2" id="KW-0964">Secreted</keyword>
<dbReference type="PROSITE" id="PS50871">
    <property type="entry name" value="C1Q"/>
    <property type="match status" value="1"/>
</dbReference>
<dbReference type="Ensembl" id="ENSLCAT00010009908.1">
    <property type="protein sequence ID" value="ENSLCAP00010009690.1"/>
    <property type="gene ID" value="ENSLCAG00010004650.1"/>
</dbReference>
<proteinExistence type="predicted"/>
<reference evidence="5" key="2">
    <citation type="submission" date="2025-08" db="UniProtKB">
        <authorList>
            <consortium name="Ensembl"/>
        </authorList>
    </citation>
    <scope>IDENTIFICATION</scope>
</reference>
<dbReference type="SUPFAM" id="SSF49842">
    <property type="entry name" value="TNF-like"/>
    <property type="match status" value="1"/>
</dbReference>
<evidence type="ECO:0000256" key="1">
    <source>
        <dbReference type="ARBA" id="ARBA00004613"/>
    </source>
</evidence>
<reference evidence="5" key="3">
    <citation type="submission" date="2025-09" db="UniProtKB">
        <authorList>
            <consortium name="Ensembl"/>
        </authorList>
    </citation>
    <scope>IDENTIFICATION</scope>
</reference>
<comment type="subcellular location">
    <subcellularLocation>
        <location evidence="1">Secreted</location>
    </subcellularLocation>
</comment>
<dbReference type="GO" id="GO:0005576">
    <property type="term" value="C:extracellular region"/>
    <property type="evidence" value="ECO:0007669"/>
    <property type="project" value="UniProtKB-SubCell"/>
</dbReference>
<reference evidence="6" key="1">
    <citation type="submission" date="2015-09" db="EMBL/GenBank/DDBJ databases">
        <authorList>
            <person name="Sai Rama Sridatta P."/>
        </authorList>
    </citation>
    <scope>NUCLEOTIDE SEQUENCE [LARGE SCALE GENOMIC DNA]</scope>
</reference>
<evidence type="ECO:0000256" key="2">
    <source>
        <dbReference type="ARBA" id="ARBA00022525"/>
    </source>
</evidence>
<evidence type="ECO:0000256" key="3">
    <source>
        <dbReference type="ARBA" id="ARBA00022729"/>
    </source>
</evidence>
<dbReference type="GeneTree" id="ENSGT00940000163520"/>
<dbReference type="PANTHER" id="PTHR22923:SF102">
    <property type="entry name" value="CEREBELLIN 13-RELATED"/>
    <property type="match status" value="1"/>
</dbReference>
<keyword evidence="6" id="KW-1185">Reference proteome</keyword>
<dbReference type="InParanoid" id="A0A4W6C728"/>
<feature type="domain" description="C1q" evidence="4">
    <location>
        <begin position="16"/>
        <end position="155"/>
    </location>
</feature>
<dbReference type="InterPro" id="IPR008983">
    <property type="entry name" value="Tumour_necrosis_fac-like_dom"/>
</dbReference>
<name>A0A4W6C728_LATCA</name>
<keyword evidence="3" id="KW-0732">Signal</keyword>
<dbReference type="InterPro" id="IPR050822">
    <property type="entry name" value="Cerebellin_Synaptic_Org"/>
</dbReference>
<dbReference type="PANTHER" id="PTHR22923">
    <property type="entry name" value="CEREBELLIN-RELATED"/>
    <property type="match status" value="1"/>
</dbReference>
<sequence length="159" mass="17130">EDFKQNKTALNVLFYTEKTMVAFSTLAEYGGARGPFDGDTTLVYNTLIANVGDAYSASTGVFTAPVAGVYCFILSYHAGGDHNAKLMLIKNSELIVATSDHKSNEPSDNGGNAAVLELKKGDQVYVRMAAGTRVWADGGYHTTFSGFLVSQMRELTPEK</sequence>
<dbReference type="InterPro" id="IPR001073">
    <property type="entry name" value="C1q_dom"/>
</dbReference>
<dbReference type="Pfam" id="PF00386">
    <property type="entry name" value="C1q"/>
    <property type="match status" value="1"/>
</dbReference>
<dbReference type="PRINTS" id="PR00007">
    <property type="entry name" value="COMPLEMNTC1Q"/>
</dbReference>
<accession>A0A4W6C728</accession>
<protein>
    <recommendedName>
        <fullName evidence="4">C1q domain-containing protein</fullName>
    </recommendedName>
</protein>
<organism evidence="5 6">
    <name type="scientific">Lates calcarifer</name>
    <name type="common">Barramundi</name>
    <name type="synonym">Holocentrus calcarifer</name>
    <dbReference type="NCBI Taxonomy" id="8187"/>
    <lineage>
        <taxon>Eukaryota</taxon>
        <taxon>Metazoa</taxon>
        <taxon>Chordata</taxon>
        <taxon>Craniata</taxon>
        <taxon>Vertebrata</taxon>
        <taxon>Euteleostomi</taxon>
        <taxon>Actinopterygii</taxon>
        <taxon>Neopterygii</taxon>
        <taxon>Teleostei</taxon>
        <taxon>Neoteleostei</taxon>
        <taxon>Acanthomorphata</taxon>
        <taxon>Carangaria</taxon>
        <taxon>Carangaria incertae sedis</taxon>
        <taxon>Centropomidae</taxon>
        <taxon>Lates</taxon>
    </lineage>
</organism>
<evidence type="ECO:0000313" key="5">
    <source>
        <dbReference type="Ensembl" id="ENSLCAP00010009690.1"/>
    </source>
</evidence>
<dbReference type="AlphaFoldDB" id="A0A4W6C728"/>
<evidence type="ECO:0000313" key="6">
    <source>
        <dbReference type="Proteomes" id="UP000314980"/>
    </source>
</evidence>